<dbReference type="RefSeq" id="WP_083581397.1">
    <property type="nucleotide sequence ID" value="NZ_FOHL01000007.1"/>
</dbReference>
<reference evidence="3 4" key="1">
    <citation type="submission" date="2016-12" db="EMBL/GenBank/DDBJ databases">
        <authorList>
            <person name="Song W.-J."/>
            <person name="Kurnit D.M."/>
        </authorList>
    </citation>
    <scope>NUCLEOTIDE SEQUENCE [LARGE SCALE GENOMIC DNA]</scope>
    <source>
        <strain evidence="3 4">CGMCC 1.10808</strain>
    </source>
</reference>
<evidence type="ECO:0000313" key="3">
    <source>
        <dbReference type="EMBL" id="SHN70920.1"/>
    </source>
</evidence>
<keyword evidence="2" id="KW-0472">Membrane</keyword>
<feature type="transmembrane region" description="Helical" evidence="2">
    <location>
        <begin position="72"/>
        <end position="92"/>
    </location>
</feature>
<keyword evidence="2" id="KW-0812">Transmembrane</keyword>
<sequence length="198" mass="19983">MSGAPRRPDPPVPLRPPGRTPRGAPALASPAGAGGAAAARRWIEPAIAGALSAGALWLGGRTLGLAGPIHGWIGWPLLALGAGLGLWFWAAVQRARLQGAGGGASAPGLVEVDERRIVYMGPVHGGAAALEAIAAIDVLGGADPVWLLRLSDGSRLAIPARAHGAEALPEAFAALPGFSTARAAQALAGAGRRRVWRR</sequence>
<gene>
    <name evidence="3" type="ORF">SAMN05216200_10753</name>
</gene>
<evidence type="ECO:0000256" key="1">
    <source>
        <dbReference type="SAM" id="MobiDB-lite"/>
    </source>
</evidence>
<dbReference type="AlphaFoldDB" id="A0A1M7TJM4"/>
<name>A0A1M7TJM4_9RHOB</name>
<proteinExistence type="predicted"/>
<keyword evidence="4" id="KW-1185">Reference proteome</keyword>
<feature type="region of interest" description="Disordered" evidence="1">
    <location>
        <begin position="1"/>
        <end position="32"/>
    </location>
</feature>
<feature type="compositionally biased region" description="Low complexity" evidence="1">
    <location>
        <begin position="20"/>
        <end position="32"/>
    </location>
</feature>
<evidence type="ECO:0000256" key="2">
    <source>
        <dbReference type="SAM" id="Phobius"/>
    </source>
</evidence>
<organism evidence="3 4">
    <name type="scientific">Oceanicella actignis</name>
    <dbReference type="NCBI Taxonomy" id="1189325"/>
    <lineage>
        <taxon>Bacteria</taxon>
        <taxon>Pseudomonadati</taxon>
        <taxon>Pseudomonadota</taxon>
        <taxon>Alphaproteobacteria</taxon>
        <taxon>Rhodobacterales</taxon>
        <taxon>Paracoccaceae</taxon>
        <taxon>Oceanicella</taxon>
    </lineage>
</organism>
<keyword evidence="2" id="KW-1133">Transmembrane helix</keyword>
<protein>
    <submittedName>
        <fullName evidence="3">Uncharacterized protein</fullName>
    </submittedName>
</protein>
<evidence type="ECO:0000313" key="4">
    <source>
        <dbReference type="Proteomes" id="UP000184066"/>
    </source>
</evidence>
<dbReference type="Proteomes" id="UP000184066">
    <property type="component" value="Unassembled WGS sequence"/>
</dbReference>
<accession>A0A1M7TJM4</accession>
<dbReference type="EMBL" id="FRDL01000007">
    <property type="protein sequence ID" value="SHN70920.1"/>
    <property type="molecule type" value="Genomic_DNA"/>
</dbReference>
<dbReference type="STRING" id="1189325.SAMN04488119_10754"/>
<feature type="compositionally biased region" description="Pro residues" evidence="1">
    <location>
        <begin position="10"/>
        <end position="19"/>
    </location>
</feature>